<feature type="domain" description="ABC transporter" evidence="5">
    <location>
        <begin position="3"/>
        <end position="233"/>
    </location>
</feature>
<dbReference type="Proteomes" id="UP000624709">
    <property type="component" value="Unassembled WGS sequence"/>
</dbReference>
<evidence type="ECO:0000313" key="6">
    <source>
        <dbReference type="EMBL" id="GIE73073.1"/>
    </source>
</evidence>
<dbReference type="RefSeq" id="WP_203830731.1">
    <property type="nucleotide sequence ID" value="NZ_BAAATY010000057.1"/>
</dbReference>
<dbReference type="EMBL" id="BOMS01000163">
    <property type="protein sequence ID" value="GIE73073.1"/>
    <property type="molecule type" value="Genomic_DNA"/>
</dbReference>
<reference evidence="6 7" key="1">
    <citation type="submission" date="2021-01" db="EMBL/GenBank/DDBJ databases">
        <title>Whole genome shotgun sequence of Actinoplanes palleronii NBRC 14916.</title>
        <authorList>
            <person name="Komaki H."/>
            <person name="Tamura T."/>
        </authorList>
    </citation>
    <scope>NUCLEOTIDE SEQUENCE [LARGE SCALE GENOMIC DNA]</scope>
    <source>
        <strain evidence="6 7">NBRC 14916</strain>
    </source>
</reference>
<dbReference type="PANTHER" id="PTHR43335:SF2">
    <property type="entry name" value="ABC TRANSPORTER, ATP-BINDING PROTEIN"/>
    <property type="match status" value="1"/>
</dbReference>
<dbReference type="GO" id="GO:0005524">
    <property type="term" value="F:ATP binding"/>
    <property type="evidence" value="ECO:0007669"/>
    <property type="project" value="UniProtKB-KW"/>
</dbReference>
<evidence type="ECO:0000256" key="2">
    <source>
        <dbReference type="ARBA" id="ARBA00022448"/>
    </source>
</evidence>
<accession>A0ABQ4BQX0</accession>
<keyword evidence="7" id="KW-1185">Reference proteome</keyword>
<dbReference type="SMART" id="SM00382">
    <property type="entry name" value="AAA"/>
    <property type="match status" value="1"/>
</dbReference>
<evidence type="ECO:0000256" key="4">
    <source>
        <dbReference type="ARBA" id="ARBA00022840"/>
    </source>
</evidence>
<protein>
    <submittedName>
        <fullName evidence="6">ABC transporter ATP-binding protein</fullName>
    </submittedName>
</protein>
<dbReference type="Gene3D" id="3.40.50.300">
    <property type="entry name" value="P-loop containing nucleotide triphosphate hydrolases"/>
    <property type="match status" value="1"/>
</dbReference>
<comment type="similarity">
    <text evidence="1">Belongs to the ABC transporter superfamily.</text>
</comment>
<keyword evidence="3" id="KW-0547">Nucleotide-binding</keyword>
<dbReference type="SUPFAM" id="SSF52540">
    <property type="entry name" value="P-loop containing nucleoside triphosphate hydrolases"/>
    <property type="match status" value="1"/>
</dbReference>
<keyword evidence="4 6" id="KW-0067">ATP-binding</keyword>
<dbReference type="InterPro" id="IPR027417">
    <property type="entry name" value="P-loop_NTPase"/>
</dbReference>
<comment type="caution">
    <text evidence="6">The sequence shown here is derived from an EMBL/GenBank/DDBJ whole genome shotgun (WGS) entry which is preliminary data.</text>
</comment>
<organism evidence="6 7">
    <name type="scientific">Actinoplanes palleronii</name>
    <dbReference type="NCBI Taxonomy" id="113570"/>
    <lineage>
        <taxon>Bacteria</taxon>
        <taxon>Bacillati</taxon>
        <taxon>Actinomycetota</taxon>
        <taxon>Actinomycetes</taxon>
        <taxon>Micromonosporales</taxon>
        <taxon>Micromonosporaceae</taxon>
        <taxon>Actinoplanes</taxon>
    </lineage>
</organism>
<keyword evidence="2" id="KW-0813">Transport</keyword>
<name>A0ABQ4BQX0_9ACTN</name>
<gene>
    <name evidence="6" type="ORF">Apa02nite_091810</name>
</gene>
<dbReference type="PANTHER" id="PTHR43335">
    <property type="entry name" value="ABC TRANSPORTER, ATP-BINDING PROTEIN"/>
    <property type="match status" value="1"/>
</dbReference>
<dbReference type="InterPro" id="IPR003593">
    <property type="entry name" value="AAA+_ATPase"/>
</dbReference>
<dbReference type="InterPro" id="IPR003439">
    <property type="entry name" value="ABC_transporter-like_ATP-bd"/>
</dbReference>
<dbReference type="InterPro" id="IPR017871">
    <property type="entry name" value="ABC_transporter-like_CS"/>
</dbReference>
<dbReference type="PROSITE" id="PS00211">
    <property type="entry name" value="ABC_TRANSPORTER_1"/>
    <property type="match status" value="1"/>
</dbReference>
<evidence type="ECO:0000256" key="1">
    <source>
        <dbReference type="ARBA" id="ARBA00005417"/>
    </source>
</evidence>
<dbReference type="PROSITE" id="PS50893">
    <property type="entry name" value="ABC_TRANSPORTER_2"/>
    <property type="match status" value="1"/>
</dbReference>
<sequence>MNLTVERVSAGYGHVRVLDELSWRIPPGVTGLLGPNGAGKTTLLHLLAGITRPWQGAITARDGSASVLSTGKEYSRRVGFLPQHFTFAEEMRVLDTATYAAWVNGVPKRDCPAAAWAALEQVDLHSKSRDRVKSLSGGQRQRLGLATALAHEPDLLILDEPTVGLDPAQRLRLREAITSIGARRTVVISTHLIEDVTYMCDRVGVLAAGKMAFDDTIDELAKLVDEDAGHGFGSAFEQAYAGIVARLGREA</sequence>
<evidence type="ECO:0000256" key="3">
    <source>
        <dbReference type="ARBA" id="ARBA00022741"/>
    </source>
</evidence>
<evidence type="ECO:0000313" key="7">
    <source>
        <dbReference type="Proteomes" id="UP000624709"/>
    </source>
</evidence>
<dbReference type="Pfam" id="PF00005">
    <property type="entry name" value="ABC_tran"/>
    <property type="match status" value="1"/>
</dbReference>
<proteinExistence type="inferred from homology"/>
<evidence type="ECO:0000259" key="5">
    <source>
        <dbReference type="PROSITE" id="PS50893"/>
    </source>
</evidence>